<feature type="domain" description="F-box" evidence="3">
    <location>
        <begin position="220"/>
        <end position="272"/>
    </location>
</feature>
<dbReference type="RefSeq" id="XP_040656968.1">
    <property type="nucleotide sequence ID" value="XM_040801935.1"/>
</dbReference>
<dbReference type="Proteomes" id="UP000076580">
    <property type="component" value="Chromosome 02"/>
</dbReference>
<dbReference type="GO" id="GO:0031146">
    <property type="term" value="P:SCF-dependent proteasomal ubiquitin-dependent protein catabolic process"/>
    <property type="evidence" value="ECO:0007669"/>
    <property type="project" value="TreeGrafter"/>
</dbReference>
<comment type="caution">
    <text evidence="4">The sequence shown here is derived from an EMBL/GenBank/DDBJ whole genome shotgun (WGS) entry which is preliminary data.</text>
</comment>
<dbReference type="GeneID" id="63717270"/>
<dbReference type="InterPro" id="IPR045464">
    <property type="entry name" value="Hrt3/FBXO9_C"/>
</dbReference>
<evidence type="ECO:0000313" key="4">
    <source>
        <dbReference type="EMBL" id="KYK57616.1"/>
    </source>
</evidence>
<feature type="compositionally biased region" description="Polar residues" evidence="2">
    <location>
        <begin position="87"/>
        <end position="99"/>
    </location>
</feature>
<feature type="compositionally biased region" description="Low complexity" evidence="2">
    <location>
        <begin position="474"/>
        <end position="489"/>
    </location>
</feature>
<evidence type="ECO:0000256" key="2">
    <source>
        <dbReference type="SAM" id="MobiDB-lite"/>
    </source>
</evidence>
<dbReference type="PANTHER" id="PTHR12874">
    <property type="entry name" value="F-BOX ONLY PROTEIN 48-RELATED"/>
    <property type="match status" value="1"/>
</dbReference>
<organism evidence="4 5">
    <name type="scientific">Drechmeria coniospora</name>
    <name type="common">Nematophagous fungus</name>
    <name type="synonym">Meria coniospora</name>
    <dbReference type="NCBI Taxonomy" id="98403"/>
    <lineage>
        <taxon>Eukaryota</taxon>
        <taxon>Fungi</taxon>
        <taxon>Dikarya</taxon>
        <taxon>Ascomycota</taxon>
        <taxon>Pezizomycotina</taxon>
        <taxon>Sordariomycetes</taxon>
        <taxon>Hypocreomycetidae</taxon>
        <taxon>Hypocreales</taxon>
        <taxon>Ophiocordycipitaceae</taxon>
        <taxon>Drechmeria</taxon>
    </lineage>
</organism>
<keyword evidence="1" id="KW-0833">Ubl conjugation pathway</keyword>
<dbReference type="GO" id="GO:0019005">
    <property type="term" value="C:SCF ubiquitin ligase complex"/>
    <property type="evidence" value="ECO:0007669"/>
    <property type="project" value="TreeGrafter"/>
</dbReference>
<dbReference type="GO" id="GO:0005737">
    <property type="term" value="C:cytoplasm"/>
    <property type="evidence" value="ECO:0007669"/>
    <property type="project" value="TreeGrafter"/>
</dbReference>
<dbReference type="Pfam" id="PF19270">
    <property type="entry name" value="FBO_C"/>
    <property type="match status" value="1"/>
</dbReference>
<dbReference type="STRING" id="98403.A0A151GKK0"/>
<proteinExistence type="predicted"/>
<gene>
    <name evidence="4" type="ORF">DCS_04627</name>
</gene>
<name>A0A151GKK0_DRECN</name>
<dbReference type="PROSITE" id="PS50181">
    <property type="entry name" value="FBOX"/>
    <property type="match status" value="1"/>
</dbReference>
<dbReference type="EMBL" id="LAYC01000002">
    <property type="protein sequence ID" value="KYK57616.1"/>
    <property type="molecule type" value="Genomic_DNA"/>
</dbReference>
<reference evidence="4 5" key="1">
    <citation type="journal article" date="2016" name="Sci. Rep.">
        <title>Insights into Adaptations to a Near-Obligate Nematode Endoparasitic Lifestyle from the Finished Genome of Drechmeria coniospora.</title>
        <authorList>
            <person name="Zhang L."/>
            <person name="Zhou Z."/>
            <person name="Guo Q."/>
            <person name="Fokkens L."/>
            <person name="Miskei M."/>
            <person name="Pocsi I."/>
            <person name="Zhang W."/>
            <person name="Chen M."/>
            <person name="Wang L."/>
            <person name="Sun Y."/>
            <person name="Donzelli B.G."/>
            <person name="Gibson D.M."/>
            <person name="Nelson D.R."/>
            <person name="Luo J.G."/>
            <person name="Rep M."/>
            <person name="Liu H."/>
            <person name="Yang S."/>
            <person name="Wang J."/>
            <person name="Krasnoff S.B."/>
            <person name="Xu Y."/>
            <person name="Molnar I."/>
            <person name="Lin M."/>
        </authorList>
    </citation>
    <scope>NUCLEOTIDE SEQUENCE [LARGE SCALE GENOMIC DNA]</scope>
    <source>
        <strain evidence="4 5">ARSEF 6962</strain>
    </source>
</reference>
<dbReference type="AlphaFoldDB" id="A0A151GKK0"/>
<evidence type="ECO:0000313" key="5">
    <source>
        <dbReference type="Proteomes" id="UP000076580"/>
    </source>
</evidence>
<evidence type="ECO:0000259" key="3">
    <source>
        <dbReference type="PROSITE" id="PS50181"/>
    </source>
</evidence>
<feature type="region of interest" description="Disordered" evidence="2">
    <location>
        <begin position="154"/>
        <end position="190"/>
    </location>
</feature>
<dbReference type="Gene3D" id="1.20.1280.50">
    <property type="match status" value="1"/>
</dbReference>
<dbReference type="Pfam" id="PF12937">
    <property type="entry name" value="F-box-like"/>
    <property type="match status" value="1"/>
</dbReference>
<dbReference type="PANTHER" id="PTHR12874:SF9">
    <property type="entry name" value="F-BOX ONLY PROTEIN 48"/>
    <property type="match status" value="1"/>
</dbReference>
<dbReference type="InterPro" id="IPR001810">
    <property type="entry name" value="F-box_dom"/>
</dbReference>
<evidence type="ECO:0000256" key="1">
    <source>
        <dbReference type="ARBA" id="ARBA00022786"/>
    </source>
</evidence>
<protein>
    <recommendedName>
        <fullName evidence="3">F-box domain-containing protein</fullName>
    </recommendedName>
</protein>
<dbReference type="InterPro" id="IPR036047">
    <property type="entry name" value="F-box-like_dom_sf"/>
</dbReference>
<accession>A0A151GKK0</accession>
<keyword evidence="5" id="KW-1185">Reference proteome</keyword>
<dbReference type="InParanoid" id="A0A151GKK0"/>
<feature type="region of interest" description="Disordered" evidence="2">
    <location>
        <begin position="27"/>
        <end position="106"/>
    </location>
</feature>
<feature type="region of interest" description="Disordered" evidence="2">
    <location>
        <begin position="464"/>
        <end position="489"/>
    </location>
</feature>
<dbReference type="SUPFAM" id="SSF81383">
    <property type="entry name" value="F-box domain"/>
    <property type="match status" value="1"/>
</dbReference>
<feature type="compositionally biased region" description="Low complexity" evidence="2">
    <location>
        <begin position="157"/>
        <end position="186"/>
    </location>
</feature>
<sequence>MAPDSAAPLGFDSELDSFRRQWISDLLSRNSQPSAPPAARPPYTDARAALPKATSPAPHGRHATSYLDDGDDDYLQGRTFDDPPPLSSSGHALSESVNPAQEPPNDLVSALDHYEAAMEKEAQGNMGDSLRLYRQAYRLDNRVDKRYREKHFPVVVSSEPKPTPAASSSTPSSAAAAQPSPSGMASDAPEPLSTADLVASFASLSIQPAPPSVENTPPPPCPISLLPAEILIHILSDLAALDPGALCCSAALVCKRFAYLAATEDLRIWRRVALDGRFGFGGMHYRFRRSVDWDPVEAGGDNEGGGAAPDDAVHQMLHEGIVPAILDTQRDGQDRLAHESLLFSRALIPKAYASWQHMFRARPRVRFNGCYISTVNYIRTGQMSTNQATWGGSPVHIVTYYRYLRFFRDGTCISLLTTCEPVDVVHHLTLEQLRLHRDREHAHGHLPSAPMRLALKGRWRLSPSLDRPTSGRTPSLLPPLSSSPSSAAAPWGIDGEHEGDLVVETEGVGPKYMYRMDLALRSAGRAARNNKVIWRGFHSYNKLTDDWAEFRLKHDKPFFFSRVRSYGMGE</sequence>